<name>A0A9N7VD78_PLEPL</name>
<reference evidence="2" key="1">
    <citation type="submission" date="2020-03" db="EMBL/GenBank/DDBJ databases">
        <authorList>
            <person name="Weist P."/>
        </authorList>
    </citation>
    <scope>NUCLEOTIDE SEQUENCE</scope>
</reference>
<sequence length="108" mass="12084">MSSPALDRSLLQDDIASTKIKKDKRSLGFELEWWNVNVRLRPTGRLTDAEESEHEGFESRRLEGRGGGGGGDHWLKGRPIGKPRRQPANGAMAITHFAPHRQHNTFGV</sequence>
<dbReference type="EMBL" id="CADEAL010003940">
    <property type="protein sequence ID" value="CAB1447229.1"/>
    <property type="molecule type" value="Genomic_DNA"/>
</dbReference>
<dbReference type="Proteomes" id="UP001153269">
    <property type="component" value="Unassembled WGS sequence"/>
</dbReference>
<evidence type="ECO:0000313" key="2">
    <source>
        <dbReference type="EMBL" id="CAB1447229.1"/>
    </source>
</evidence>
<proteinExistence type="predicted"/>
<gene>
    <name evidence="2" type="ORF">PLEPLA_LOCUS34923</name>
</gene>
<feature type="compositionally biased region" description="Basic and acidic residues" evidence="1">
    <location>
        <begin position="54"/>
        <end position="64"/>
    </location>
</feature>
<organism evidence="2 3">
    <name type="scientific">Pleuronectes platessa</name>
    <name type="common">European plaice</name>
    <dbReference type="NCBI Taxonomy" id="8262"/>
    <lineage>
        <taxon>Eukaryota</taxon>
        <taxon>Metazoa</taxon>
        <taxon>Chordata</taxon>
        <taxon>Craniata</taxon>
        <taxon>Vertebrata</taxon>
        <taxon>Euteleostomi</taxon>
        <taxon>Actinopterygii</taxon>
        <taxon>Neopterygii</taxon>
        <taxon>Teleostei</taxon>
        <taxon>Neoteleostei</taxon>
        <taxon>Acanthomorphata</taxon>
        <taxon>Carangaria</taxon>
        <taxon>Pleuronectiformes</taxon>
        <taxon>Pleuronectoidei</taxon>
        <taxon>Pleuronectidae</taxon>
        <taxon>Pleuronectes</taxon>
    </lineage>
</organism>
<dbReference type="AlphaFoldDB" id="A0A9N7VD78"/>
<evidence type="ECO:0000313" key="3">
    <source>
        <dbReference type="Proteomes" id="UP001153269"/>
    </source>
</evidence>
<accession>A0A9N7VD78</accession>
<keyword evidence="3" id="KW-1185">Reference proteome</keyword>
<protein>
    <submittedName>
        <fullName evidence="2">Uncharacterized protein</fullName>
    </submittedName>
</protein>
<comment type="caution">
    <text evidence="2">The sequence shown here is derived from an EMBL/GenBank/DDBJ whole genome shotgun (WGS) entry which is preliminary data.</text>
</comment>
<feature type="region of interest" description="Disordered" evidence="1">
    <location>
        <begin position="44"/>
        <end position="87"/>
    </location>
</feature>
<evidence type="ECO:0000256" key="1">
    <source>
        <dbReference type="SAM" id="MobiDB-lite"/>
    </source>
</evidence>